<feature type="region of interest" description="Disordered" evidence="1">
    <location>
        <begin position="196"/>
        <end position="238"/>
    </location>
</feature>
<feature type="compositionally biased region" description="Low complexity" evidence="1">
    <location>
        <begin position="211"/>
        <end position="220"/>
    </location>
</feature>
<feature type="region of interest" description="Disordered" evidence="1">
    <location>
        <begin position="613"/>
        <end position="642"/>
    </location>
</feature>
<accession>A0A830C945</accession>
<dbReference type="GO" id="GO:0008017">
    <property type="term" value="F:microtubule binding"/>
    <property type="evidence" value="ECO:0007669"/>
    <property type="project" value="InterPro"/>
</dbReference>
<feature type="region of interest" description="Disordered" evidence="1">
    <location>
        <begin position="1"/>
        <end position="24"/>
    </location>
</feature>
<keyword evidence="3" id="KW-1185">Reference proteome</keyword>
<sequence length="1047" mass="114715">MRSDMKIRATVNSTARAPSAETSEHVLASPCTANESICFKENINSYKSESPKLCVEPLQMKRKKKGGGYNLRKSLAWDKAFFTEEGVLDPIELSVINGASCNGDEDQDVVIALDLYLHHHILWPANVNVGKAAGKDLKLPKVPMCATTTSSILKASCVKHNQITKPGSQSCFDADFNIQRNSGSKSFPKNLQNTLSASKASSLRPARYSDGNSGNSSSKKLPPVNMSPVLDDNADNSGSKMISEIMTPARPVNSSEAQQESTSFAVPFSRNAHVGGTTMHPSQNQPMKPSGLRMPSPSLSFFSQPKRSVFHVLPLRDKETDVCGSQKPENLRLRDNLRTPKIDNKIPTSAISSSKAISSSSECTTSSHVTAVEVTKPNMDQKPMQKIPYISKIKTGELQKNDFEFPSESRSREQVMDDKFSRKAIEGYREETCKLDYHQPQIDPSNDFLGETGEITDKDKNVLRTKERASEHLDVSQLNGSSFGGNASSNIEAFKHSRAKAGNSYFGSDHLYANLLNETAFTEVSTDILTGEVLTENAVFALSVGDCRNGIDFIPEVDDDPNQSGKDMEPLRNVESNTSDRLLPKKQLCLQNSQHEKNVEKLMFVFPDRKDGSKVMDDTKTASSLSPRKVMDDTKTTSSLSQGKVHDCNFDEDKMTGKLLVSTEFNFVDDSLSSENHSSLADVSFDRDFMSNTNVLLNNPANKNLSTSLHQDTQKTEIDYCSSFPESRTRQGSQENTLGKVTETGAIIQEGSEDNQLTSDMALKESESSVDNLRNLLDSRSVALQSTEINVLNEYCVKESERLTLPSSEFVADNVVNHNHGLHFENYLPTKCQADVSCVYNEKGNTEGSVTGQAELYLSTSTSSSFSANQTPLRDENCNDAYGIRGYTANVIPDLSRDEPFSETNESEVSGDINSSFSCLQSTSEHVKVEAASTPNNKYGDGLNDKSRLSVLPQNAIPFSDEWLAAIEAAGEDILTMKSGAVQNSPPDKSLPEPGPYSPLVTAIAYAKIMAVEDNTSIMTCAEISNASTLIMSQKGDLETDALIWYS</sequence>
<reference evidence="2" key="1">
    <citation type="submission" date="2020-07" db="EMBL/GenBank/DDBJ databases">
        <title>Ethylene signaling mediates host invasion by parasitic plants.</title>
        <authorList>
            <person name="Yoshida S."/>
        </authorList>
    </citation>
    <scope>NUCLEOTIDE SEQUENCE</scope>
    <source>
        <strain evidence="2">Okayama</strain>
    </source>
</reference>
<feature type="region of interest" description="Disordered" evidence="1">
    <location>
        <begin position="555"/>
        <end position="578"/>
    </location>
</feature>
<organism evidence="2 3">
    <name type="scientific">Phtheirospermum japonicum</name>
    <dbReference type="NCBI Taxonomy" id="374723"/>
    <lineage>
        <taxon>Eukaryota</taxon>
        <taxon>Viridiplantae</taxon>
        <taxon>Streptophyta</taxon>
        <taxon>Embryophyta</taxon>
        <taxon>Tracheophyta</taxon>
        <taxon>Spermatophyta</taxon>
        <taxon>Magnoliopsida</taxon>
        <taxon>eudicotyledons</taxon>
        <taxon>Gunneridae</taxon>
        <taxon>Pentapetalae</taxon>
        <taxon>asterids</taxon>
        <taxon>lamiids</taxon>
        <taxon>Lamiales</taxon>
        <taxon>Orobanchaceae</taxon>
        <taxon>Orobanchaceae incertae sedis</taxon>
        <taxon>Phtheirospermum</taxon>
    </lineage>
</organism>
<gene>
    <name evidence="2" type="ORF">PHJA_001711800</name>
</gene>
<evidence type="ECO:0000313" key="2">
    <source>
        <dbReference type="EMBL" id="GFP95676.1"/>
    </source>
</evidence>
<dbReference type="OrthoDB" id="1931260at2759"/>
<dbReference type="InterPro" id="IPR045882">
    <property type="entry name" value="GPT1/2"/>
</dbReference>
<dbReference type="Proteomes" id="UP000653305">
    <property type="component" value="Unassembled WGS sequence"/>
</dbReference>
<name>A0A830C945_9LAMI</name>
<comment type="caution">
    <text evidence="2">The sequence shown here is derived from an EMBL/GenBank/DDBJ whole genome shotgun (WGS) entry which is preliminary data.</text>
</comment>
<evidence type="ECO:0000256" key="1">
    <source>
        <dbReference type="SAM" id="MobiDB-lite"/>
    </source>
</evidence>
<protein>
    <submittedName>
        <fullName evidence="2">Uncharacterized protein</fullName>
    </submittedName>
</protein>
<dbReference type="PANTHER" id="PTHR33737:SF19">
    <property type="entry name" value="BNAA10G12980D PROTEIN"/>
    <property type="match status" value="1"/>
</dbReference>
<dbReference type="PANTHER" id="PTHR33737">
    <property type="entry name" value="OS05G0121800 PROTEIN"/>
    <property type="match status" value="1"/>
</dbReference>
<dbReference type="AlphaFoldDB" id="A0A830C945"/>
<proteinExistence type="predicted"/>
<dbReference type="EMBL" id="BMAC01000401">
    <property type="protein sequence ID" value="GFP95676.1"/>
    <property type="molecule type" value="Genomic_DNA"/>
</dbReference>
<evidence type="ECO:0000313" key="3">
    <source>
        <dbReference type="Proteomes" id="UP000653305"/>
    </source>
</evidence>